<evidence type="ECO:0000259" key="4">
    <source>
        <dbReference type="PROSITE" id="PS50405"/>
    </source>
</evidence>
<dbReference type="GO" id="GO:0006749">
    <property type="term" value="P:glutathione metabolic process"/>
    <property type="evidence" value="ECO:0007669"/>
    <property type="project" value="TreeGrafter"/>
</dbReference>
<dbReference type="AlphaFoldDB" id="A0A1R2D288"/>
<comment type="subcellular location">
    <subcellularLocation>
        <location evidence="1">Cytoplasm</location>
    </subcellularLocation>
</comment>
<organism evidence="5 6">
    <name type="scientific">Stentor coeruleus</name>
    <dbReference type="NCBI Taxonomy" id="5963"/>
    <lineage>
        <taxon>Eukaryota</taxon>
        <taxon>Sar</taxon>
        <taxon>Alveolata</taxon>
        <taxon>Ciliophora</taxon>
        <taxon>Postciliodesmatophora</taxon>
        <taxon>Heterotrichea</taxon>
        <taxon>Heterotrichida</taxon>
        <taxon>Stentoridae</taxon>
        <taxon>Stentor</taxon>
    </lineage>
</organism>
<evidence type="ECO:0000259" key="3">
    <source>
        <dbReference type="PROSITE" id="PS50404"/>
    </source>
</evidence>
<dbReference type="SUPFAM" id="SSF47616">
    <property type="entry name" value="GST C-terminal domain-like"/>
    <property type="match status" value="1"/>
</dbReference>
<dbReference type="InterPro" id="IPR036282">
    <property type="entry name" value="Glutathione-S-Trfase_C_sf"/>
</dbReference>
<dbReference type="PROSITE" id="PS50404">
    <property type="entry name" value="GST_NTER"/>
    <property type="match status" value="1"/>
</dbReference>
<keyword evidence="2" id="KW-0963">Cytoplasm</keyword>
<dbReference type="Pfam" id="PF00043">
    <property type="entry name" value="GST_C"/>
    <property type="match status" value="1"/>
</dbReference>
<sequence>MAENLELYADLISEPCRSVVIYCKLSGIAYNFHSIDLIKGEFLSPEFTEINPFQEVPAIVHGDFKLNQSPAIVKYLADAYNIDNPWYPKDIKVRARIDAFLHWHHQNIREKKDEYLLPMIVLPMISDAKAPEGEVEAKLREKAMEAVKNFDWILEATGYAARTERATIADVFAFSELEMLKLVGIDANEFPRIKKWRDEIGAIQEVQEAHEILYAMIANPPQKNN</sequence>
<evidence type="ECO:0008006" key="7">
    <source>
        <dbReference type="Google" id="ProtNLM"/>
    </source>
</evidence>
<dbReference type="Gene3D" id="1.20.1050.10">
    <property type="match status" value="1"/>
</dbReference>
<dbReference type="EMBL" id="MPUH01000013">
    <property type="protein sequence ID" value="OMJ95368.1"/>
    <property type="molecule type" value="Genomic_DNA"/>
</dbReference>
<comment type="caution">
    <text evidence="5">The sequence shown here is derived from an EMBL/GenBank/DDBJ whole genome shotgun (WGS) entry which is preliminary data.</text>
</comment>
<feature type="domain" description="GST N-terminal" evidence="3">
    <location>
        <begin position="3"/>
        <end position="84"/>
    </location>
</feature>
<dbReference type="InterPro" id="IPR010987">
    <property type="entry name" value="Glutathione-S-Trfase_C-like"/>
</dbReference>
<dbReference type="Pfam" id="PF13417">
    <property type="entry name" value="GST_N_3"/>
    <property type="match status" value="1"/>
</dbReference>
<dbReference type="InterPro" id="IPR004045">
    <property type="entry name" value="Glutathione_S-Trfase_N"/>
</dbReference>
<reference evidence="5 6" key="1">
    <citation type="submission" date="2016-11" db="EMBL/GenBank/DDBJ databases">
        <title>The macronuclear genome of Stentor coeruleus: a giant cell with tiny introns.</title>
        <authorList>
            <person name="Slabodnick M."/>
            <person name="Ruby J.G."/>
            <person name="Reiff S.B."/>
            <person name="Swart E.C."/>
            <person name="Gosai S."/>
            <person name="Prabakaran S."/>
            <person name="Witkowska E."/>
            <person name="Larue G.E."/>
            <person name="Fisher S."/>
            <person name="Freeman R.M."/>
            <person name="Gunawardena J."/>
            <person name="Chu W."/>
            <person name="Stover N.A."/>
            <person name="Gregory B.D."/>
            <person name="Nowacki M."/>
            <person name="Derisi J."/>
            <person name="Roy S.W."/>
            <person name="Marshall W.F."/>
            <person name="Sood P."/>
        </authorList>
    </citation>
    <scope>NUCLEOTIDE SEQUENCE [LARGE SCALE GENOMIC DNA]</scope>
    <source>
        <strain evidence="5">WM001</strain>
    </source>
</reference>
<evidence type="ECO:0000256" key="2">
    <source>
        <dbReference type="ARBA" id="ARBA00022490"/>
    </source>
</evidence>
<proteinExistence type="predicted"/>
<dbReference type="OrthoDB" id="422574at2759"/>
<dbReference type="InterPro" id="IPR036249">
    <property type="entry name" value="Thioredoxin-like_sf"/>
</dbReference>
<evidence type="ECO:0000313" key="6">
    <source>
        <dbReference type="Proteomes" id="UP000187209"/>
    </source>
</evidence>
<dbReference type="PANTHER" id="PTHR43917">
    <property type="match status" value="1"/>
</dbReference>
<dbReference type="SUPFAM" id="SSF52833">
    <property type="entry name" value="Thioredoxin-like"/>
    <property type="match status" value="1"/>
</dbReference>
<accession>A0A1R2D288</accession>
<dbReference type="InterPro" id="IPR051369">
    <property type="entry name" value="GST_Theta"/>
</dbReference>
<feature type="domain" description="GST C-terminal" evidence="4">
    <location>
        <begin position="90"/>
        <end position="225"/>
    </location>
</feature>
<name>A0A1R2D288_9CILI</name>
<dbReference type="InterPro" id="IPR004046">
    <property type="entry name" value="GST_C"/>
</dbReference>
<keyword evidence="6" id="KW-1185">Reference proteome</keyword>
<dbReference type="Proteomes" id="UP000187209">
    <property type="component" value="Unassembled WGS sequence"/>
</dbReference>
<dbReference type="InterPro" id="IPR040079">
    <property type="entry name" value="Glutathione_S-Trfase"/>
</dbReference>
<evidence type="ECO:0000313" key="5">
    <source>
        <dbReference type="EMBL" id="OMJ95368.1"/>
    </source>
</evidence>
<dbReference type="Gene3D" id="3.40.30.10">
    <property type="entry name" value="Glutaredoxin"/>
    <property type="match status" value="1"/>
</dbReference>
<dbReference type="SFLD" id="SFLDG00358">
    <property type="entry name" value="Main_(cytGST)"/>
    <property type="match status" value="1"/>
</dbReference>
<dbReference type="GO" id="GO:0004364">
    <property type="term" value="F:glutathione transferase activity"/>
    <property type="evidence" value="ECO:0007669"/>
    <property type="project" value="TreeGrafter"/>
</dbReference>
<dbReference type="PANTHER" id="PTHR43917:SF8">
    <property type="entry name" value="GH16740P-RELATED"/>
    <property type="match status" value="1"/>
</dbReference>
<gene>
    <name evidence="5" type="ORF">SteCoe_1285</name>
</gene>
<dbReference type="PROSITE" id="PS50405">
    <property type="entry name" value="GST_CTER"/>
    <property type="match status" value="1"/>
</dbReference>
<protein>
    <recommendedName>
        <fullName evidence="7">Glutathione transferase</fullName>
    </recommendedName>
</protein>
<dbReference type="SFLD" id="SFLDS00019">
    <property type="entry name" value="Glutathione_Transferase_(cytos"/>
    <property type="match status" value="1"/>
</dbReference>
<evidence type="ECO:0000256" key="1">
    <source>
        <dbReference type="ARBA" id="ARBA00004496"/>
    </source>
</evidence>
<dbReference type="GO" id="GO:0005737">
    <property type="term" value="C:cytoplasm"/>
    <property type="evidence" value="ECO:0007669"/>
    <property type="project" value="UniProtKB-SubCell"/>
</dbReference>